<evidence type="ECO:0000313" key="2">
    <source>
        <dbReference type="EMBL" id="KAL2641851.1"/>
    </source>
</evidence>
<dbReference type="Proteomes" id="UP001605036">
    <property type="component" value="Unassembled WGS sequence"/>
</dbReference>
<reference evidence="2 3" key="1">
    <citation type="submission" date="2024-09" db="EMBL/GenBank/DDBJ databases">
        <title>Chromosome-scale assembly of Riccia fluitans.</title>
        <authorList>
            <person name="Paukszto L."/>
            <person name="Sawicki J."/>
            <person name="Karawczyk K."/>
            <person name="Piernik-Szablinska J."/>
            <person name="Szczecinska M."/>
            <person name="Mazdziarz M."/>
        </authorList>
    </citation>
    <scope>NUCLEOTIDE SEQUENCE [LARGE SCALE GENOMIC DNA]</scope>
    <source>
        <strain evidence="2">Rf_01</strain>
        <tissue evidence="2">Aerial parts of the thallus</tissue>
    </source>
</reference>
<evidence type="ECO:0000313" key="3">
    <source>
        <dbReference type="Proteomes" id="UP001605036"/>
    </source>
</evidence>
<sequence>MATPTQAELNQRKGFVQDGYHANNEIPPGYPQNVPPGGAYPPGHYQQPPPYVQGQKVDESSRSRDRLWRVIMLWSNHDDTIRLSNLRVVVVVRLLRRLVAPLRAAPAAFSLPSSPRCASPSPVNDSSQAETSTTSPVEKRASPILMRSEIVQAATQKSRLLQQCLCFATRTVEDFSHLVSAFNTWFRRAGQDLLSALEKGLLEES</sequence>
<feature type="compositionally biased region" description="Low complexity" evidence="1">
    <location>
        <begin position="35"/>
        <end position="46"/>
    </location>
</feature>
<comment type="caution">
    <text evidence="2">The sequence shown here is derived from an EMBL/GenBank/DDBJ whole genome shotgun (WGS) entry which is preliminary data.</text>
</comment>
<feature type="region of interest" description="Disordered" evidence="1">
    <location>
        <begin position="110"/>
        <end position="139"/>
    </location>
</feature>
<dbReference type="EMBL" id="JBHFFA010000002">
    <property type="protein sequence ID" value="KAL2641851.1"/>
    <property type="molecule type" value="Genomic_DNA"/>
</dbReference>
<proteinExistence type="predicted"/>
<keyword evidence="3" id="KW-1185">Reference proteome</keyword>
<organism evidence="2 3">
    <name type="scientific">Riccia fluitans</name>
    <dbReference type="NCBI Taxonomy" id="41844"/>
    <lineage>
        <taxon>Eukaryota</taxon>
        <taxon>Viridiplantae</taxon>
        <taxon>Streptophyta</taxon>
        <taxon>Embryophyta</taxon>
        <taxon>Marchantiophyta</taxon>
        <taxon>Marchantiopsida</taxon>
        <taxon>Marchantiidae</taxon>
        <taxon>Marchantiales</taxon>
        <taxon>Ricciaceae</taxon>
        <taxon>Riccia</taxon>
    </lineage>
</organism>
<gene>
    <name evidence="2" type="ORF">R1flu_009438</name>
</gene>
<name>A0ABD1Z2I1_9MARC</name>
<evidence type="ECO:0000256" key="1">
    <source>
        <dbReference type="SAM" id="MobiDB-lite"/>
    </source>
</evidence>
<accession>A0ABD1Z2I1</accession>
<protein>
    <submittedName>
        <fullName evidence="2">Uncharacterized protein</fullName>
    </submittedName>
</protein>
<feature type="compositionally biased region" description="Polar residues" evidence="1">
    <location>
        <begin position="121"/>
        <end position="136"/>
    </location>
</feature>
<feature type="region of interest" description="Disordered" evidence="1">
    <location>
        <begin position="1"/>
        <end position="59"/>
    </location>
</feature>
<dbReference type="AlphaFoldDB" id="A0ABD1Z2I1"/>